<organism evidence="1 2">
    <name type="scientific">Methylomonas koyamae</name>
    <dbReference type="NCBI Taxonomy" id="702114"/>
    <lineage>
        <taxon>Bacteria</taxon>
        <taxon>Pseudomonadati</taxon>
        <taxon>Pseudomonadota</taxon>
        <taxon>Gammaproteobacteria</taxon>
        <taxon>Methylococcales</taxon>
        <taxon>Methylococcaceae</taxon>
        <taxon>Methylomonas</taxon>
    </lineage>
</organism>
<accession>A0AA91I464</accession>
<dbReference type="Proteomes" id="UP000077734">
    <property type="component" value="Unassembled WGS sequence"/>
</dbReference>
<sequence length="66" mass="7281">MKANKSLHRTVFQFAAAHSKTACGSGVMQYMGSQLIDVLNNAQPIARDSHVQYQLKVVPLFVYSAL</sequence>
<name>A0AA91I464_9GAMM</name>
<dbReference type="EMBL" id="LUUL01000099">
    <property type="protein sequence ID" value="OAI23648.1"/>
    <property type="molecule type" value="Genomic_DNA"/>
</dbReference>
<proteinExistence type="predicted"/>
<keyword evidence="2" id="KW-1185">Reference proteome</keyword>
<protein>
    <submittedName>
        <fullName evidence="1">Uncharacterized protein</fullName>
    </submittedName>
</protein>
<dbReference type="AlphaFoldDB" id="A0AA91I464"/>
<evidence type="ECO:0000313" key="2">
    <source>
        <dbReference type="Proteomes" id="UP000077734"/>
    </source>
</evidence>
<gene>
    <name evidence="1" type="ORF">A1356_17290</name>
</gene>
<comment type="caution">
    <text evidence="1">The sequence shown here is derived from an EMBL/GenBank/DDBJ whole genome shotgun (WGS) entry which is preliminary data.</text>
</comment>
<reference evidence="1 2" key="1">
    <citation type="submission" date="2016-03" db="EMBL/GenBank/DDBJ databases">
        <authorList>
            <person name="Heylen K."/>
            <person name="De Vos P."/>
            <person name="Vekeman B."/>
        </authorList>
    </citation>
    <scope>NUCLEOTIDE SEQUENCE [LARGE SCALE GENOMIC DNA]</scope>
    <source>
        <strain evidence="1 2">R-49807</strain>
    </source>
</reference>
<evidence type="ECO:0000313" key="1">
    <source>
        <dbReference type="EMBL" id="OAI23648.1"/>
    </source>
</evidence>